<dbReference type="InterPro" id="IPR041898">
    <property type="entry name" value="MAGE_WH1"/>
</dbReference>
<dbReference type="PANTHER" id="PTHR11736">
    <property type="entry name" value="MELANOMA-ASSOCIATED ANTIGEN MAGE ANTIGEN"/>
    <property type="match status" value="1"/>
</dbReference>
<keyword evidence="4" id="KW-1185">Reference proteome</keyword>
<dbReference type="InterPro" id="IPR041899">
    <property type="entry name" value="MAGE_WH2"/>
</dbReference>
<dbReference type="Proteomes" id="UP000028990">
    <property type="component" value="Unassembled WGS sequence"/>
</dbReference>
<protein>
    <submittedName>
        <fullName evidence="3">Melanoma-associated antigen B3</fullName>
    </submittedName>
</protein>
<proteinExistence type="predicted"/>
<evidence type="ECO:0000313" key="4">
    <source>
        <dbReference type="Proteomes" id="UP000028990"/>
    </source>
</evidence>
<dbReference type="PROSITE" id="PS50838">
    <property type="entry name" value="MAGE"/>
    <property type="match status" value="1"/>
</dbReference>
<dbReference type="GO" id="GO:0000122">
    <property type="term" value="P:negative regulation of transcription by RNA polymerase II"/>
    <property type="evidence" value="ECO:0007669"/>
    <property type="project" value="TreeGrafter"/>
</dbReference>
<dbReference type="InterPro" id="IPR037445">
    <property type="entry name" value="MAGE"/>
</dbReference>
<organism evidence="3 4">
    <name type="scientific">Fukomys damarensis</name>
    <name type="common">Damaraland mole rat</name>
    <name type="synonym">Cryptomys damarensis</name>
    <dbReference type="NCBI Taxonomy" id="885580"/>
    <lineage>
        <taxon>Eukaryota</taxon>
        <taxon>Metazoa</taxon>
        <taxon>Chordata</taxon>
        <taxon>Craniata</taxon>
        <taxon>Vertebrata</taxon>
        <taxon>Euteleostomi</taxon>
        <taxon>Mammalia</taxon>
        <taxon>Eutheria</taxon>
        <taxon>Euarchontoglires</taxon>
        <taxon>Glires</taxon>
        <taxon>Rodentia</taxon>
        <taxon>Hystricomorpha</taxon>
        <taxon>Bathyergidae</taxon>
        <taxon>Fukomys</taxon>
    </lineage>
</organism>
<dbReference type="PANTHER" id="PTHR11736:SF35">
    <property type="entry name" value="MELANOMA-ASSOCIATED ANTIGEN B5"/>
    <property type="match status" value="1"/>
</dbReference>
<dbReference type="Gene3D" id="1.10.10.1200">
    <property type="entry name" value="MAGE homology domain, winged helix WH1 motif"/>
    <property type="match status" value="1"/>
</dbReference>
<feature type="domain" description="MAGE" evidence="2">
    <location>
        <begin position="1"/>
        <end position="174"/>
    </location>
</feature>
<reference evidence="3 4" key="1">
    <citation type="submission" date="2013-11" db="EMBL/GenBank/DDBJ databases">
        <title>The Damaraland mole rat (Fukomys damarensis) genome and evolution of African mole rats.</title>
        <authorList>
            <person name="Gladyshev V.N."/>
            <person name="Fang X."/>
        </authorList>
    </citation>
    <scope>NUCLEOTIDE SEQUENCE [LARGE SCALE GENOMIC DNA]</scope>
    <source>
        <tissue evidence="3">Liver</tissue>
    </source>
</reference>
<dbReference type="InterPro" id="IPR002190">
    <property type="entry name" value="MHD_dom"/>
</dbReference>
<evidence type="ECO:0000256" key="1">
    <source>
        <dbReference type="SAM" id="MobiDB-lite"/>
    </source>
</evidence>
<sequence length="202" mass="23296">MVKSVSQKYRCEFAQIFQYACEHLEAIFAVEVREVDSIHHAYNLFSKLNLPNNGRIRPGRGYPKTGFLMKILAAIFLNGSCVAEEDMWRFLRTMKIYPGKKHFMFGEPRKLLTRDLVRLKYLMYQQVPGSDPPCYEFLWGPQAYIEISMEKILKYLIKINQISPVYFSLYDDSIKAMRGEAERAEAGSHAEPQSSANPSAHA</sequence>
<evidence type="ECO:0000313" key="3">
    <source>
        <dbReference type="EMBL" id="KFO21663.1"/>
    </source>
</evidence>
<feature type="compositionally biased region" description="Polar residues" evidence="1">
    <location>
        <begin position="191"/>
        <end position="202"/>
    </location>
</feature>
<evidence type="ECO:0000259" key="2">
    <source>
        <dbReference type="PROSITE" id="PS50838"/>
    </source>
</evidence>
<dbReference type="FunFam" id="1.10.10.1210:FF:000001">
    <property type="entry name" value="melanoma-associated antigen D1"/>
    <property type="match status" value="1"/>
</dbReference>
<dbReference type="EMBL" id="KN124317">
    <property type="protein sequence ID" value="KFO21663.1"/>
    <property type="molecule type" value="Genomic_DNA"/>
</dbReference>
<gene>
    <name evidence="3" type="ORF">H920_16945</name>
</gene>
<dbReference type="AlphaFoldDB" id="A0A091CUH7"/>
<dbReference type="eggNOG" id="KOG4562">
    <property type="taxonomic scope" value="Eukaryota"/>
</dbReference>
<dbReference type="SMART" id="SM01373">
    <property type="entry name" value="MAGE"/>
    <property type="match status" value="1"/>
</dbReference>
<feature type="region of interest" description="Disordered" evidence="1">
    <location>
        <begin position="181"/>
        <end position="202"/>
    </location>
</feature>
<dbReference type="Pfam" id="PF01454">
    <property type="entry name" value="MAGE"/>
    <property type="match status" value="1"/>
</dbReference>
<accession>A0A091CUH7</accession>
<dbReference type="Gene3D" id="1.10.10.1210">
    <property type="entry name" value="MAGE homology domain, winged helix WH2 motif"/>
    <property type="match status" value="1"/>
</dbReference>
<dbReference type="GO" id="GO:0005634">
    <property type="term" value="C:nucleus"/>
    <property type="evidence" value="ECO:0007669"/>
    <property type="project" value="TreeGrafter"/>
</dbReference>
<name>A0A091CUH7_FUKDA</name>